<proteinExistence type="predicted"/>
<dbReference type="HOGENOM" id="CLU_1496288_0_0_1"/>
<dbReference type="VEuPathDB" id="FungiDB:GGTG_03895"/>
<feature type="region of interest" description="Disordered" evidence="1">
    <location>
        <begin position="60"/>
        <end position="85"/>
    </location>
</feature>
<keyword evidence="4" id="KW-1185">Reference proteome</keyword>
<protein>
    <submittedName>
        <fullName evidence="2 3">Uncharacterized protein</fullName>
    </submittedName>
</protein>
<sequence>MARRTSAQGGPFARLHPLITAGVLFGHLTSKMGTQLRGPIVFLSCRWKAACALPGCQVPPPPLAEDVDSPQGRKTAQERRGHGRGGPASFLAMILFLLPFPSSSGCEVSLCPVHSSPPSSDKRSVAMRSRSCAGRQTDRQAEEAAQGGRRHVGRAGGASDAGAVGLPGRREVGWGDRQSL</sequence>
<evidence type="ECO:0000256" key="1">
    <source>
        <dbReference type="SAM" id="MobiDB-lite"/>
    </source>
</evidence>
<accession>J3NRJ1</accession>
<reference evidence="3" key="4">
    <citation type="journal article" date="2015" name="G3 (Bethesda)">
        <title>Genome sequences of three phytopathogenic species of the Magnaporthaceae family of fungi.</title>
        <authorList>
            <person name="Okagaki L.H."/>
            <person name="Nunes C.C."/>
            <person name="Sailsbery J."/>
            <person name="Clay B."/>
            <person name="Brown D."/>
            <person name="John T."/>
            <person name="Oh Y."/>
            <person name="Young N."/>
            <person name="Fitzgerald M."/>
            <person name="Haas B.J."/>
            <person name="Zeng Q."/>
            <person name="Young S."/>
            <person name="Adiconis X."/>
            <person name="Fan L."/>
            <person name="Levin J.Z."/>
            <person name="Mitchell T.K."/>
            <person name="Okubara P.A."/>
            <person name="Farman M.L."/>
            <person name="Kohn L.M."/>
            <person name="Birren B."/>
            <person name="Ma L.-J."/>
            <person name="Dean R.A."/>
        </authorList>
    </citation>
    <scope>NUCLEOTIDE SEQUENCE</scope>
    <source>
        <strain evidence="3">R3-111a-1</strain>
    </source>
</reference>
<dbReference type="GeneID" id="20344353"/>
<gene>
    <name evidence="3" type="primary">20344353</name>
    <name evidence="2" type="ORF">GGTG_03895</name>
</gene>
<organism evidence="2">
    <name type="scientific">Gaeumannomyces tritici (strain R3-111a-1)</name>
    <name type="common">Wheat and barley take-all root rot fungus</name>
    <name type="synonym">Gaeumannomyces graminis var. tritici</name>
    <dbReference type="NCBI Taxonomy" id="644352"/>
    <lineage>
        <taxon>Eukaryota</taxon>
        <taxon>Fungi</taxon>
        <taxon>Dikarya</taxon>
        <taxon>Ascomycota</taxon>
        <taxon>Pezizomycotina</taxon>
        <taxon>Sordariomycetes</taxon>
        <taxon>Sordariomycetidae</taxon>
        <taxon>Magnaporthales</taxon>
        <taxon>Magnaporthaceae</taxon>
        <taxon>Gaeumannomyces</taxon>
    </lineage>
</organism>
<reference evidence="2" key="2">
    <citation type="submission" date="2010-07" db="EMBL/GenBank/DDBJ databases">
        <authorList>
            <consortium name="The Broad Institute Genome Sequencing Platform"/>
            <consortium name="Broad Institute Genome Sequencing Center for Infectious Disease"/>
            <person name="Ma L.-J."/>
            <person name="Dead R."/>
            <person name="Young S."/>
            <person name="Zeng Q."/>
            <person name="Koehrsen M."/>
            <person name="Alvarado L."/>
            <person name="Berlin A."/>
            <person name="Chapman S.B."/>
            <person name="Chen Z."/>
            <person name="Freedman E."/>
            <person name="Gellesch M."/>
            <person name="Goldberg J."/>
            <person name="Griggs A."/>
            <person name="Gujja S."/>
            <person name="Heilman E.R."/>
            <person name="Heiman D."/>
            <person name="Hepburn T."/>
            <person name="Howarth C."/>
            <person name="Jen D."/>
            <person name="Larson L."/>
            <person name="Mehta T."/>
            <person name="Neiman D."/>
            <person name="Pearson M."/>
            <person name="Roberts A."/>
            <person name="Saif S."/>
            <person name="Shea T."/>
            <person name="Shenoy N."/>
            <person name="Sisk P."/>
            <person name="Stolte C."/>
            <person name="Sykes S."/>
            <person name="Walk T."/>
            <person name="White J."/>
            <person name="Yandava C."/>
            <person name="Haas B."/>
            <person name="Nusbaum C."/>
            <person name="Birren B."/>
        </authorList>
    </citation>
    <scope>NUCLEOTIDE SEQUENCE</scope>
    <source>
        <strain evidence="2">R3-111a-1</strain>
    </source>
</reference>
<feature type="compositionally biased region" description="Basic and acidic residues" evidence="1">
    <location>
        <begin position="168"/>
        <end position="180"/>
    </location>
</feature>
<reference evidence="4" key="1">
    <citation type="submission" date="2010-07" db="EMBL/GenBank/DDBJ databases">
        <title>The genome sequence of Gaeumannomyces graminis var. tritici strain R3-111a-1.</title>
        <authorList>
            <consortium name="The Broad Institute Genome Sequencing Platform"/>
            <person name="Ma L.-J."/>
            <person name="Dead R."/>
            <person name="Young S."/>
            <person name="Zeng Q."/>
            <person name="Koehrsen M."/>
            <person name="Alvarado L."/>
            <person name="Berlin A."/>
            <person name="Chapman S.B."/>
            <person name="Chen Z."/>
            <person name="Freedman E."/>
            <person name="Gellesch M."/>
            <person name="Goldberg J."/>
            <person name="Griggs A."/>
            <person name="Gujja S."/>
            <person name="Heilman E.R."/>
            <person name="Heiman D."/>
            <person name="Hepburn T."/>
            <person name="Howarth C."/>
            <person name="Jen D."/>
            <person name="Larson L."/>
            <person name="Mehta T."/>
            <person name="Neiman D."/>
            <person name="Pearson M."/>
            <person name="Roberts A."/>
            <person name="Saif S."/>
            <person name="Shea T."/>
            <person name="Shenoy N."/>
            <person name="Sisk P."/>
            <person name="Stolte C."/>
            <person name="Sykes S."/>
            <person name="Walk T."/>
            <person name="White J."/>
            <person name="Yandava C."/>
            <person name="Haas B."/>
            <person name="Nusbaum C."/>
            <person name="Birren B."/>
        </authorList>
    </citation>
    <scope>NUCLEOTIDE SEQUENCE [LARGE SCALE GENOMIC DNA]</scope>
    <source>
        <strain evidence="4">R3-111a-1</strain>
    </source>
</reference>
<dbReference type="EnsemblFungi" id="EJT78797">
    <property type="protein sequence ID" value="EJT78797"/>
    <property type="gene ID" value="GGTG_03895"/>
</dbReference>
<evidence type="ECO:0000313" key="4">
    <source>
        <dbReference type="Proteomes" id="UP000006039"/>
    </source>
</evidence>
<dbReference type="AlphaFoldDB" id="J3NRJ1"/>
<dbReference type="EMBL" id="GL385396">
    <property type="protein sequence ID" value="EJT78797.1"/>
    <property type="molecule type" value="Genomic_DNA"/>
</dbReference>
<name>J3NRJ1_GAET3</name>
<dbReference type="Proteomes" id="UP000006039">
    <property type="component" value="Unassembled WGS sequence"/>
</dbReference>
<evidence type="ECO:0000313" key="2">
    <source>
        <dbReference type="EMBL" id="EJT78797.1"/>
    </source>
</evidence>
<reference evidence="2" key="3">
    <citation type="submission" date="2010-09" db="EMBL/GenBank/DDBJ databases">
        <title>Annotation of Gaeumannomyces graminis var. tritici R3-111a-1.</title>
        <authorList>
            <consortium name="The Broad Institute Genome Sequencing Platform"/>
            <person name="Ma L.-J."/>
            <person name="Dead R."/>
            <person name="Young S.K."/>
            <person name="Zeng Q."/>
            <person name="Gargeya S."/>
            <person name="Fitzgerald M."/>
            <person name="Haas B."/>
            <person name="Abouelleil A."/>
            <person name="Alvarado L."/>
            <person name="Arachchi H.M."/>
            <person name="Berlin A."/>
            <person name="Brown A."/>
            <person name="Chapman S.B."/>
            <person name="Chen Z."/>
            <person name="Dunbar C."/>
            <person name="Freedman E."/>
            <person name="Gearin G."/>
            <person name="Gellesch M."/>
            <person name="Goldberg J."/>
            <person name="Griggs A."/>
            <person name="Gujja S."/>
            <person name="Heiman D."/>
            <person name="Howarth C."/>
            <person name="Larson L."/>
            <person name="Lui A."/>
            <person name="MacDonald P.J.P."/>
            <person name="Mehta T."/>
            <person name="Montmayeur A."/>
            <person name="Murphy C."/>
            <person name="Neiman D."/>
            <person name="Pearson M."/>
            <person name="Priest M."/>
            <person name="Roberts A."/>
            <person name="Saif S."/>
            <person name="Shea T."/>
            <person name="Shenoy N."/>
            <person name="Sisk P."/>
            <person name="Stolte C."/>
            <person name="Sykes S."/>
            <person name="Yandava C."/>
            <person name="Wortman J."/>
            <person name="Nusbaum C."/>
            <person name="Birren B."/>
        </authorList>
    </citation>
    <scope>NUCLEOTIDE SEQUENCE</scope>
    <source>
        <strain evidence="2">R3-111a-1</strain>
    </source>
</reference>
<dbReference type="RefSeq" id="XP_009219942.1">
    <property type="nucleotide sequence ID" value="XM_009221678.1"/>
</dbReference>
<reference evidence="3" key="5">
    <citation type="submission" date="2018-04" db="UniProtKB">
        <authorList>
            <consortium name="EnsemblFungi"/>
        </authorList>
    </citation>
    <scope>IDENTIFICATION</scope>
    <source>
        <strain evidence="3">R3-111a-1</strain>
    </source>
</reference>
<evidence type="ECO:0000313" key="3">
    <source>
        <dbReference type="EnsemblFungi" id="EJT78797"/>
    </source>
</evidence>
<feature type="region of interest" description="Disordered" evidence="1">
    <location>
        <begin position="114"/>
        <end position="180"/>
    </location>
</feature>